<sequence>MLSIDQVSTLQQRETVIDLFREFLIWNKDELLRNYGIEWDYQETLEHDRATLDQFMPPSGRLLLATVDGVPVGTLSMRVHTDGAAELKRMYVRPSQRNAGIGVALVTRIIEEARHNGHRLLRLDSAGYMPAAHRLYRRLGFQDTEPYPESEIAEEEELLKYWVFMALPLD</sequence>
<dbReference type="GO" id="GO:0016747">
    <property type="term" value="F:acyltransferase activity, transferring groups other than amino-acyl groups"/>
    <property type="evidence" value="ECO:0007669"/>
    <property type="project" value="InterPro"/>
</dbReference>
<dbReference type="InterPro" id="IPR052777">
    <property type="entry name" value="Acetyltransferase_Enz"/>
</dbReference>
<evidence type="ECO:0000313" key="3">
    <source>
        <dbReference type="Proteomes" id="UP000248326"/>
    </source>
</evidence>
<keyword evidence="2" id="KW-0687">Ribonucleoprotein</keyword>
<protein>
    <submittedName>
        <fullName evidence="2">Ribosomal protein S18 acetylase RimI-like enzyme</fullName>
    </submittedName>
</protein>
<dbReference type="PANTHER" id="PTHR43305:SF1">
    <property type="entry name" value="FAMILY N-ACETYLTRANSFERASE, PUTATIVE (AFU_ORTHOLOGUE AFUA_2G01380)-RELATED"/>
    <property type="match status" value="1"/>
</dbReference>
<dbReference type="PROSITE" id="PS51186">
    <property type="entry name" value="GNAT"/>
    <property type="match status" value="1"/>
</dbReference>
<dbReference type="PANTHER" id="PTHR43305">
    <property type="entry name" value="FAMILY N-ACETYLTRANSFERASE, PUTATIVE (AFU_ORTHOLOGUE AFUA_2G01380)-RELATED"/>
    <property type="match status" value="1"/>
</dbReference>
<gene>
    <name evidence="2" type="ORF">DES52_13017</name>
</gene>
<dbReference type="SUPFAM" id="SSF55729">
    <property type="entry name" value="Acyl-CoA N-acyltransferases (Nat)"/>
    <property type="match status" value="1"/>
</dbReference>
<keyword evidence="3" id="KW-1185">Reference proteome</keyword>
<dbReference type="InterPro" id="IPR000182">
    <property type="entry name" value="GNAT_dom"/>
</dbReference>
<dbReference type="Proteomes" id="UP000248326">
    <property type="component" value="Unassembled WGS sequence"/>
</dbReference>
<reference evidence="2 3" key="1">
    <citation type="submission" date="2018-06" db="EMBL/GenBank/DDBJ databases">
        <title>Genomic Encyclopedia of Type Strains, Phase IV (KMG-IV): sequencing the most valuable type-strain genomes for metagenomic binning, comparative biology and taxonomic classification.</title>
        <authorList>
            <person name="Goeker M."/>
        </authorList>
    </citation>
    <scope>NUCLEOTIDE SEQUENCE [LARGE SCALE GENOMIC DNA]</scope>
    <source>
        <strain evidence="2 3">DSM 18048</strain>
    </source>
</reference>
<feature type="domain" description="N-acetyltransferase" evidence="1">
    <location>
        <begin position="18"/>
        <end position="170"/>
    </location>
</feature>
<proteinExistence type="predicted"/>
<dbReference type="InterPro" id="IPR016181">
    <property type="entry name" value="Acyl_CoA_acyltransferase"/>
</dbReference>
<dbReference type="AlphaFoldDB" id="A0A318S4Y4"/>
<comment type="caution">
    <text evidence="2">The sequence shown here is derived from an EMBL/GenBank/DDBJ whole genome shotgun (WGS) entry which is preliminary data.</text>
</comment>
<dbReference type="CDD" id="cd04301">
    <property type="entry name" value="NAT_SF"/>
    <property type="match status" value="1"/>
</dbReference>
<dbReference type="EMBL" id="QJSX01000030">
    <property type="protein sequence ID" value="PYE48374.1"/>
    <property type="molecule type" value="Genomic_DNA"/>
</dbReference>
<accession>A0A318S4Y4</accession>
<evidence type="ECO:0000313" key="2">
    <source>
        <dbReference type="EMBL" id="PYE48374.1"/>
    </source>
</evidence>
<dbReference type="RefSeq" id="WP_170131222.1">
    <property type="nucleotide sequence ID" value="NZ_QJSX01000030.1"/>
</dbReference>
<keyword evidence="2" id="KW-0689">Ribosomal protein</keyword>
<evidence type="ECO:0000259" key="1">
    <source>
        <dbReference type="PROSITE" id="PS51186"/>
    </source>
</evidence>
<dbReference type="GO" id="GO:0005840">
    <property type="term" value="C:ribosome"/>
    <property type="evidence" value="ECO:0007669"/>
    <property type="project" value="UniProtKB-KW"/>
</dbReference>
<dbReference type="Pfam" id="PF00583">
    <property type="entry name" value="Acetyltransf_1"/>
    <property type="match status" value="1"/>
</dbReference>
<name>A0A318S4Y4_9DEIO</name>
<dbReference type="Gene3D" id="3.40.630.30">
    <property type="match status" value="1"/>
</dbReference>
<organism evidence="2 3">
    <name type="scientific">Deinococcus yavapaiensis KR-236</name>
    <dbReference type="NCBI Taxonomy" id="694435"/>
    <lineage>
        <taxon>Bacteria</taxon>
        <taxon>Thermotogati</taxon>
        <taxon>Deinococcota</taxon>
        <taxon>Deinococci</taxon>
        <taxon>Deinococcales</taxon>
        <taxon>Deinococcaceae</taxon>
        <taxon>Deinococcus</taxon>
    </lineage>
</organism>